<evidence type="ECO:0000313" key="2">
    <source>
        <dbReference type="EMBL" id="KJP90072.1"/>
    </source>
</evidence>
<dbReference type="AlphaFoldDB" id="A0A0D9QTB7"/>
<feature type="region of interest" description="Disordered" evidence="1">
    <location>
        <begin position="39"/>
        <end position="63"/>
    </location>
</feature>
<dbReference type="VEuPathDB" id="PlasmoDB:AK88_00241"/>
<feature type="compositionally biased region" description="Basic residues" evidence="1">
    <location>
        <begin position="77"/>
        <end position="95"/>
    </location>
</feature>
<feature type="region of interest" description="Disordered" evidence="1">
    <location>
        <begin position="172"/>
        <end position="230"/>
    </location>
</feature>
<dbReference type="GeneID" id="24265555"/>
<feature type="region of interest" description="Disordered" evidence="1">
    <location>
        <begin position="77"/>
        <end position="101"/>
    </location>
</feature>
<reference evidence="2 3" key="1">
    <citation type="submission" date="2014-03" db="EMBL/GenBank/DDBJ databases">
        <title>The Genome Sequence of Plasmodium fragile nilgiri.</title>
        <authorList>
            <consortium name="The Broad Institute Genomics Platform"/>
            <consortium name="The Broad Institute Genome Sequencing Center for Infectious Disease"/>
            <person name="Neafsey D."/>
            <person name="Duraisingh M."/>
            <person name="Young S.K."/>
            <person name="Zeng Q."/>
            <person name="Gargeya S."/>
            <person name="Abouelleil A."/>
            <person name="Alvarado L."/>
            <person name="Chapman S.B."/>
            <person name="Gainer-Dewar J."/>
            <person name="Goldberg J."/>
            <person name="Griggs A."/>
            <person name="Gujja S."/>
            <person name="Hansen M."/>
            <person name="Howarth C."/>
            <person name="Imamovic A."/>
            <person name="Larimer J."/>
            <person name="Pearson M."/>
            <person name="Poon T.W."/>
            <person name="Priest M."/>
            <person name="Roberts A."/>
            <person name="Saif S."/>
            <person name="Shea T."/>
            <person name="Sykes S."/>
            <person name="Wortman J."/>
            <person name="Nusbaum C."/>
            <person name="Birren B."/>
        </authorList>
    </citation>
    <scope>NUCLEOTIDE SEQUENCE [LARGE SCALE GENOMIC DNA]</scope>
    <source>
        <strain evidence="3">nilgiri</strain>
    </source>
</reference>
<gene>
    <name evidence="2" type="ORF">AK88_00241</name>
</gene>
<organism evidence="2 3">
    <name type="scientific">Plasmodium fragile</name>
    <dbReference type="NCBI Taxonomy" id="5857"/>
    <lineage>
        <taxon>Eukaryota</taxon>
        <taxon>Sar</taxon>
        <taxon>Alveolata</taxon>
        <taxon>Apicomplexa</taxon>
        <taxon>Aconoidasida</taxon>
        <taxon>Haemosporida</taxon>
        <taxon>Plasmodiidae</taxon>
        <taxon>Plasmodium</taxon>
        <taxon>Plasmodium (Plasmodium)</taxon>
    </lineage>
</organism>
<evidence type="ECO:0000313" key="3">
    <source>
        <dbReference type="Proteomes" id="UP000054561"/>
    </source>
</evidence>
<proteinExistence type="predicted"/>
<evidence type="ECO:0000256" key="1">
    <source>
        <dbReference type="SAM" id="MobiDB-lite"/>
    </source>
</evidence>
<protein>
    <submittedName>
        <fullName evidence="2">Uncharacterized protein</fullName>
    </submittedName>
</protein>
<accession>A0A0D9QTB7</accession>
<dbReference type="EMBL" id="KQ001646">
    <property type="protein sequence ID" value="KJP90072.1"/>
    <property type="molecule type" value="Genomic_DNA"/>
</dbReference>
<feature type="compositionally biased region" description="Low complexity" evidence="1">
    <location>
        <begin position="205"/>
        <end position="219"/>
    </location>
</feature>
<feature type="compositionally biased region" description="Basic residues" evidence="1">
    <location>
        <begin position="44"/>
        <end position="63"/>
    </location>
</feature>
<feature type="compositionally biased region" description="Polar residues" evidence="1">
    <location>
        <begin position="172"/>
        <end position="204"/>
    </location>
</feature>
<dbReference type="Proteomes" id="UP000054561">
    <property type="component" value="Unassembled WGS sequence"/>
</dbReference>
<name>A0A0D9QTB7_PLAFR</name>
<keyword evidence="3" id="KW-1185">Reference proteome</keyword>
<dbReference type="RefSeq" id="XP_012333315.1">
    <property type="nucleotide sequence ID" value="XM_012477892.1"/>
</dbReference>
<sequence>MYTHMMSAGQNLYEGENIPVDVQCKEQPECVLGRCSDGGSRNKVMSKKRRSMRRKRKSMRKKGIKISRKYKKHMIQKKRVHKRKHKKRSAGRKGGRPGNGLLTGVENAAETTLLPACVNQNRGQCNVSRTSPTIHVCAQTSYRQIRTQNGVQNVYQVNVESKVHVAIQYNASGSPQVSGPIQQRGDTNGLNANSYGSRNSEENCSSQRNSSTQRNSSSQPNGNTQRNGKS</sequence>
<feature type="compositionally biased region" description="Polar residues" evidence="1">
    <location>
        <begin position="220"/>
        <end position="230"/>
    </location>
</feature>